<dbReference type="GO" id="GO:0046655">
    <property type="term" value="P:folic acid metabolic process"/>
    <property type="evidence" value="ECO:0007669"/>
    <property type="project" value="TreeGrafter"/>
</dbReference>
<comment type="similarity">
    <text evidence="2 8">Belongs to the dihydrofolate reductase family.</text>
</comment>
<dbReference type="PROSITE" id="PS51330">
    <property type="entry name" value="DHFR_2"/>
    <property type="match status" value="1"/>
</dbReference>
<dbReference type="GO" id="GO:0006730">
    <property type="term" value="P:one-carbon metabolic process"/>
    <property type="evidence" value="ECO:0007669"/>
    <property type="project" value="UniProtKB-KW"/>
</dbReference>
<dbReference type="AlphaFoldDB" id="A0A1G9W9K7"/>
<evidence type="ECO:0000256" key="6">
    <source>
        <dbReference type="ARBA" id="ARBA00023002"/>
    </source>
</evidence>
<evidence type="ECO:0000256" key="8">
    <source>
        <dbReference type="PIRNR" id="PIRNR000194"/>
    </source>
</evidence>
<dbReference type="GO" id="GO:0005829">
    <property type="term" value="C:cytosol"/>
    <property type="evidence" value="ECO:0007669"/>
    <property type="project" value="TreeGrafter"/>
</dbReference>
<sequence>MTSLIVAAAENGAIGKDNQLLWHLPDDLRLFKRLTTGHAIVMGRKTYESIGRPLPNRESVILTRQTGYEVPGATVVATLEEALAGREDVFVIGGAEIYRLALPVADRIYLTEVHTRIEGDAFFEIPAGWKEVSREHHPADEKHAYSFDFVVLDRQ</sequence>
<keyword evidence="11" id="KW-1185">Reference proteome</keyword>
<evidence type="ECO:0000256" key="3">
    <source>
        <dbReference type="ARBA" id="ARBA00012856"/>
    </source>
</evidence>
<dbReference type="RefSeq" id="WP_093207729.1">
    <property type="nucleotide sequence ID" value="NZ_FNGS01000009.1"/>
</dbReference>
<dbReference type="GO" id="GO:0070401">
    <property type="term" value="F:NADP+ binding"/>
    <property type="evidence" value="ECO:0007669"/>
    <property type="project" value="UniProtKB-ARBA"/>
</dbReference>
<comment type="function">
    <text evidence="7 8">Key enzyme in folate metabolism. Catalyzes an essential reaction for de novo glycine and purine synthesis, and for DNA precursor synthesis.</text>
</comment>
<dbReference type="InterPro" id="IPR024072">
    <property type="entry name" value="DHFR-like_dom_sf"/>
</dbReference>
<protein>
    <recommendedName>
        <fullName evidence="3 8">Dihydrofolate reductase</fullName>
        <ecNumber evidence="3 8">1.5.1.3</ecNumber>
    </recommendedName>
</protein>
<dbReference type="GO" id="GO:0046452">
    <property type="term" value="P:dihydrofolate metabolic process"/>
    <property type="evidence" value="ECO:0007669"/>
    <property type="project" value="TreeGrafter"/>
</dbReference>
<comment type="catalytic activity">
    <reaction evidence="8">
        <text>(6S)-5,6,7,8-tetrahydrofolate + NADP(+) = 7,8-dihydrofolate + NADPH + H(+)</text>
        <dbReference type="Rhea" id="RHEA:15009"/>
        <dbReference type="ChEBI" id="CHEBI:15378"/>
        <dbReference type="ChEBI" id="CHEBI:57451"/>
        <dbReference type="ChEBI" id="CHEBI:57453"/>
        <dbReference type="ChEBI" id="CHEBI:57783"/>
        <dbReference type="ChEBI" id="CHEBI:58349"/>
        <dbReference type="EC" id="1.5.1.3"/>
    </reaction>
</comment>
<gene>
    <name evidence="10" type="ORF">SAMN04488090_4290</name>
</gene>
<dbReference type="EC" id="1.5.1.3" evidence="3 8"/>
<dbReference type="Proteomes" id="UP000198901">
    <property type="component" value="Unassembled WGS sequence"/>
</dbReference>
<dbReference type="CDD" id="cd00209">
    <property type="entry name" value="DHFR"/>
    <property type="match status" value="1"/>
</dbReference>
<reference evidence="10 11" key="1">
    <citation type="submission" date="2016-10" db="EMBL/GenBank/DDBJ databases">
        <authorList>
            <person name="de Groot N.N."/>
        </authorList>
    </citation>
    <scope>NUCLEOTIDE SEQUENCE [LARGE SCALE GENOMIC DNA]</scope>
    <source>
        <strain evidence="10 11">DSM 21668</strain>
    </source>
</reference>
<dbReference type="PRINTS" id="PR00070">
    <property type="entry name" value="DHFR"/>
</dbReference>
<organism evidence="10 11">
    <name type="scientific">Siphonobacter aquaeclarae</name>
    <dbReference type="NCBI Taxonomy" id="563176"/>
    <lineage>
        <taxon>Bacteria</taxon>
        <taxon>Pseudomonadati</taxon>
        <taxon>Bacteroidota</taxon>
        <taxon>Cytophagia</taxon>
        <taxon>Cytophagales</taxon>
        <taxon>Cytophagaceae</taxon>
        <taxon>Siphonobacter</taxon>
    </lineage>
</organism>
<evidence type="ECO:0000256" key="4">
    <source>
        <dbReference type="ARBA" id="ARBA00022563"/>
    </source>
</evidence>
<dbReference type="PANTHER" id="PTHR48069:SF3">
    <property type="entry name" value="DIHYDROFOLATE REDUCTASE"/>
    <property type="match status" value="1"/>
</dbReference>
<dbReference type="GO" id="GO:0004146">
    <property type="term" value="F:dihydrofolate reductase activity"/>
    <property type="evidence" value="ECO:0007669"/>
    <property type="project" value="UniProtKB-EC"/>
</dbReference>
<dbReference type="InterPro" id="IPR012259">
    <property type="entry name" value="DHFR"/>
</dbReference>
<dbReference type="Pfam" id="PF00186">
    <property type="entry name" value="DHFR_1"/>
    <property type="match status" value="1"/>
</dbReference>
<feature type="domain" description="DHFR" evidence="9">
    <location>
        <begin position="1"/>
        <end position="154"/>
    </location>
</feature>
<dbReference type="Gene3D" id="3.40.430.10">
    <property type="entry name" value="Dihydrofolate Reductase, subunit A"/>
    <property type="match status" value="1"/>
</dbReference>
<dbReference type="PANTHER" id="PTHR48069">
    <property type="entry name" value="DIHYDROFOLATE REDUCTASE"/>
    <property type="match status" value="1"/>
</dbReference>
<evidence type="ECO:0000259" key="9">
    <source>
        <dbReference type="PROSITE" id="PS51330"/>
    </source>
</evidence>
<evidence type="ECO:0000256" key="5">
    <source>
        <dbReference type="ARBA" id="ARBA00022857"/>
    </source>
</evidence>
<dbReference type="EMBL" id="FNGS01000009">
    <property type="protein sequence ID" value="SDM80896.1"/>
    <property type="molecule type" value="Genomic_DNA"/>
</dbReference>
<dbReference type="UniPathway" id="UPA00077">
    <property type="reaction ID" value="UER00158"/>
</dbReference>
<evidence type="ECO:0000256" key="2">
    <source>
        <dbReference type="ARBA" id="ARBA00009539"/>
    </source>
</evidence>
<dbReference type="PIRSF" id="PIRSF000194">
    <property type="entry name" value="DHFR"/>
    <property type="match status" value="1"/>
</dbReference>
<proteinExistence type="inferred from homology"/>
<keyword evidence="4 8" id="KW-0554">One-carbon metabolism</keyword>
<dbReference type="STRING" id="563176.SAMN04488090_4290"/>
<comment type="pathway">
    <text evidence="1 8">Cofactor biosynthesis; tetrahydrofolate biosynthesis; 5,6,7,8-tetrahydrofolate from 7,8-dihydrofolate: step 1/1.</text>
</comment>
<keyword evidence="5 8" id="KW-0521">NADP</keyword>
<evidence type="ECO:0000313" key="11">
    <source>
        <dbReference type="Proteomes" id="UP000198901"/>
    </source>
</evidence>
<dbReference type="FunFam" id="3.40.430.10:FF:000001">
    <property type="entry name" value="Dihydrofolate reductase"/>
    <property type="match status" value="1"/>
</dbReference>
<name>A0A1G9W9K7_9BACT</name>
<dbReference type="OrthoDB" id="9804315at2"/>
<accession>A0A1G9W9K7</accession>
<keyword evidence="6 8" id="KW-0560">Oxidoreductase</keyword>
<dbReference type="InterPro" id="IPR001796">
    <property type="entry name" value="DHFR_dom"/>
</dbReference>
<dbReference type="SUPFAM" id="SSF53597">
    <property type="entry name" value="Dihydrofolate reductase-like"/>
    <property type="match status" value="1"/>
</dbReference>
<evidence type="ECO:0000256" key="7">
    <source>
        <dbReference type="ARBA" id="ARBA00025067"/>
    </source>
</evidence>
<evidence type="ECO:0000313" key="10">
    <source>
        <dbReference type="EMBL" id="SDM80896.1"/>
    </source>
</evidence>
<evidence type="ECO:0000256" key="1">
    <source>
        <dbReference type="ARBA" id="ARBA00004903"/>
    </source>
</evidence>
<dbReference type="GO" id="GO:0046654">
    <property type="term" value="P:tetrahydrofolate biosynthetic process"/>
    <property type="evidence" value="ECO:0007669"/>
    <property type="project" value="UniProtKB-UniPathway"/>
</dbReference>